<gene>
    <name evidence="9" type="primary">infB</name>
    <name evidence="14" type="ORF">C8D76_11031</name>
</gene>
<keyword evidence="15" id="KW-1185">Reference proteome</keyword>
<dbReference type="SUPFAM" id="SSF50447">
    <property type="entry name" value="Translation proteins"/>
    <property type="match status" value="2"/>
</dbReference>
<comment type="caution">
    <text evidence="14">The sequence shown here is derived from an EMBL/GenBank/DDBJ whole genome shotgun (WGS) entry which is preliminary data.</text>
</comment>
<dbReference type="OrthoDB" id="9811804at2"/>
<evidence type="ECO:0000256" key="2">
    <source>
        <dbReference type="ARBA" id="ARBA00007733"/>
    </source>
</evidence>
<dbReference type="GO" id="GO:0003743">
    <property type="term" value="F:translation initiation factor activity"/>
    <property type="evidence" value="ECO:0007669"/>
    <property type="project" value="UniProtKB-UniRule"/>
</dbReference>
<dbReference type="PANTHER" id="PTHR43381:SF5">
    <property type="entry name" value="TR-TYPE G DOMAIN-CONTAINING PROTEIN"/>
    <property type="match status" value="1"/>
</dbReference>
<organism evidence="14 15">
    <name type="scientific">Alitibacter langaaensis DSM 22999</name>
    <dbReference type="NCBI Taxonomy" id="1122935"/>
    <lineage>
        <taxon>Bacteria</taxon>
        <taxon>Pseudomonadati</taxon>
        <taxon>Pseudomonadota</taxon>
        <taxon>Gammaproteobacteria</taxon>
        <taxon>Pasteurellales</taxon>
        <taxon>Pasteurellaceae</taxon>
        <taxon>Alitibacter</taxon>
    </lineage>
</organism>
<protein>
    <recommendedName>
        <fullName evidence="3 9">Translation initiation factor IF-2</fullName>
    </recommendedName>
</protein>
<dbReference type="HAMAP" id="MF_00100_B">
    <property type="entry name" value="IF_2_B"/>
    <property type="match status" value="1"/>
</dbReference>
<accession>A0A2U0SNS7</accession>
<feature type="compositionally biased region" description="Basic and acidic residues" evidence="12">
    <location>
        <begin position="94"/>
        <end position="163"/>
    </location>
</feature>
<dbReference type="PROSITE" id="PS51722">
    <property type="entry name" value="G_TR_2"/>
    <property type="match status" value="1"/>
</dbReference>
<dbReference type="InterPro" id="IPR044145">
    <property type="entry name" value="IF2_II"/>
</dbReference>
<feature type="compositionally biased region" description="Acidic residues" evidence="12">
    <location>
        <begin position="164"/>
        <end position="174"/>
    </location>
</feature>
<feature type="region of interest" description="Disordered" evidence="12">
    <location>
        <begin position="1"/>
        <end position="246"/>
    </location>
</feature>
<evidence type="ECO:0000256" key="11">
    <source>
        <dbReference type="RuleBase" id="RU000645"/>
    </source>
</evidence>
<dbReference type="FunFam" id="2.40.30.10:FF:000008">
    <property type="entry name" value="Translation initiation factor IF-2"/>
    <property type="match status" value="1"/>
</dbReference>
<feature type="domain" description="Tr-type G" evidence="13">
    <location>
        <begin position="340"/>
        <end position="510"/>
    </location>
</feature>
<dbReference type="NCBIfam" id="TIGR00487">
    <property type="entry name" value="IF-2"/>
    <property type="match status" value="1"/>
</dbReference>
<evidence type="ECO:0000313" key="15">
    <source>
        <dbReference type="Proteomes" id="UP000245909"/>
    </source>
</evidence>
<dbReference type="InterPro" id="IPR015760">
    <property type="entry name" value="TIF_IF2"/>
</dbReference>
<dbReference type="NCBIfam" id="TIGR00231">
    <property type="entry name" value="small_GTP"/>
    <property type="match status" value="1"/>
</dbReference>
<dbReference type="InterPro" id="IPR036925">
    <property type="entry name" value="TIF_IF2_dom3_sf"/>
</dbReference>
<keyword evidence="6 9" id="KW-0547">Nucleotide-binding</keyword>
<dbReference type="InterPro" id="IPR004161">
    <property type="entry name" value="EFTu-like_2"/>
</dbReference>
<comment type="caution">
    <text evidence="9">Lacks conserved residue(s) required for the propagation of feature annotation.</text>
</comment>
<evidence type="ECO:0000313" key="14">
    <source>
        <dbReference type="EMBL" id="PVX33005.1"/>
    </source>
</evidence>
<evidence type="ECO:0000256" key="8">
    <source>
        <dbReference type="ARBA" id="ARBA00023134"/>
    </source>
</evidence>
<dbReference type="Pfam" id="PF03144">
    <property type="entry name" value="GTP_EFTU_D2"/>
    <property type="match status" value="1"/>
</dbReference>
<dbReference type="InterPro" id="IPR023115">
    <property type="entry name" value="TIF_IF2_dom3"/>
</dbReference>
<dbReference type="EMBL" id="QENU01000010">
    <property type="protein sequence ID" value="PVX33005.1"/>
    <property type="molecule type" value="Genomic_DNA"/>
</dbReference>
<keyword evidence="5 9" id="KW-0396">Initiation factor</keyword>
<feature type="binding site" evidence="9">
    <location>
        <begin position="396"/>
        <end position="400"/>
    </location>
    <ligand>
        <name>GTP</name>
        <dbReference type="ChEBI" id="CHEBI:37565"/>
    </ligand>
</feature>
<dbReference type="InterPro" id="IPR005225">
    <property type="entry name" value="Small_GTP-bd"/>
</dbReference>
<dbReference type="AlphaFoldDB" id="A0A2U0SNS7"/>
<dbReference type="GO" id="GO:0005525">
    <property type="term" value="F:GTP binding"/>
    <property type="evidence" value="ECO:0007669"/>
    <property type="project" value="UniProtKB-KW"/>
</dbReference>
<dbReference type="GO" id="GO:0005829">
    <property type="term" value="C:cytosol"/>
    <property type="evidence" value="ECO:0007669"/>
    <property type="project" value="TreeGrafter"/>
</dbReference>
<dbReference type="PANTHER" id="PTHR43381">
    <property type="entry name" value="TRANSLATION INITIATION FACTOR IF-2-RELATED"/>
    <property type="match status" value="1"/>
</dbReference>
<dbReference type="SUPFAM" id="SSF52540">
    <property type="entry name" value="P-loop containing nucleoside triphosphate hydrolases"/>
    <property type="match status" value="1"/>
</dbReference>
<dbReference type="SUPFAM" id="SSF52156">
    <property type="entry name" value="Initiation factor IF2/eIF5b, domain 3"/>
    <property type="match status" value="1"/>
</dbReference>
<keyword evidence="4 9" id="KW-0963">Cytoplasm</keyword>
<feature type="binding site" evidence="9">
    <location>
        <begin position="349"/>
        <end position="356"/>
    </location>
    <ligand>
        <name>GTP</name>
        <dbReference type="ChEBI" id="CHEBI:37565"/>
    </ligand>
</feature>
<evidence type="ECO:0000256" key="6">
    <source>
        <dbReference type="ARBA" id="ARBA00022741"/>
    </source>
</evidence>
<reference evidence="14 15" key="1">
    <citation type="submission" date="2018-05" db="EMBL/GenBank/DDBJ databases">
        <title>Genomic Encyclopedia of Type Strains, Phase IV (KMG-IV): sequencing the most valuable type-strain genomes for metagenomic binning, comparative biology and taxonomic classification.</title>
        <authorList>
            <person name="Goeker M."/>
        </authorList>
    </citation>
    <scope>NUCLEOTIDE SEQUENCE [LARGE SCALE GENOMIC DNA]</scope>
    <source>
        <strain evidence="14 15">DSM 22999</strain>
    </source>
</reference>
<dbReference type="PROSITE" id="PS01176">
    <property type="entry name" value="IF2"/>
    <property type="match status" value="1"/>
</dbReference>
<evidence type="ECO:0000259" key="13">
    <source>
        <dbReference type="PROSITE" id="PS51722"/>
    </source>
</evidence>
<dbReference type="InterPro" id="IPR053905">
    <property type="entry name" value="EF-G-like_DII"/>
</dbReference>
<dbReference type="FunFam" id="3.40.50.300:FF:000019">
    <property type="entry name" value="Translation initiation factor IF-2"/>
    <property type="match status" value="1"/>
</dbReference>
<feature type="compositionally biased region" description="Basic residues" evidence="12">
    <location>
        <begin position="201"/>
        <end position="210"/>
    </location>
</feature>
<evidence type="ECO:0000256" key="7">
    <source>
        <dbReference type="ARBA" id="ARBA00022917"/>
    </source>
</evidence>
<dbReference type="Gene3D" id="2.40.30.10">
    <property type="entry name" value="Translation factors"/>
    <property type="match status" value="2"/>
</dbReference>
<keyword evidence="7 9" id="KW-0648">Protein biosynthesis</keyword>
<dbReference type="InterPro" id="IPR000178">
    <property type="entry name" value="TF_IF2_bacterial-like"/>
</dbReference>
<dbReference type="CDD" id="cd03702">
    <property type="entry name" value="IF2_mtIF2_II"/>
    <property type="match status" value="1"/>
</dbReference>
<feature type="compositionally biased region" description="Basic and acidic residues" evidence="12">
    <location>
        <begin position="1"/>
        <end position="12"/>
    </location>
</feature>
<dbReference type="Pfam" id="PF11987">
    <property type="entry name" value="IF-2"/>
    <property type="match status" value="1"/>
</dbReference>
<evidence type="ECO:0000256" key="9">
    <source>
        <dbReference type="HAMAP-Rule" id="MF_00100"/>
    </source>
</evidence>
<dbReference type="InterPro" id="IPR013575">
    <property type="entry name" value="IF2_assoc_dom_bac"/>
</dbReference>
<dbReference type="CDD" id="cd03692">
    <property type="entry name" value="mtIF2_IVc"/>
    <property type="match status" value="1"/>
</dbReference>
<dbReference type="InterPro" id="IPR000795">
    <property type="entry name" value="T_Tr_GTP-bd_dom"/>
</dbReference>
<keyword evidence="8 9" id="KW-0342">GTP-binding</keyword>
<dbReference type="InterPro" id="IPR009000">
    <property type="entry name" value="Transl_B-barrel_sf"/>
</dbReference>
<dbReference type="CDD" id="cd01887">
    <property type="entry name" value="IF2_eIF5B"/>
    <property type="match status" value="1"/>
</dbReference>
<feature type="compositionally biased region" description="Basic and acidic residues" evidence="12">
    <location>
        <begin position="54"/>
        <end position="87"/>
    </location>
</feature>
<dbReference type="Proteomes" id="UP000245909">
    <property type="component" value="Unassembled WGS sequence"/>
</dbReference>
<comment type="function">
    <text evidence="9 10">One of the essential components for the initiation of protein synthesis. Protects formylmethionyl-tRNA from spontaneous hydrolysis and promotes its binding to the 30S ribosomal subunits. Also involved in the hydrolysis of GTP during the formation of the 70S ribosomal complex.</text>
</comment>
<evidence type="ECO:0000256" key="4">
    <source>
        <dbReference type="ARBA" id="ARBA00022490"/>
    </source>
</evidence>
<evidence type="ECO:0000256" key="10">
    <source>
        <dbReference type="RuleBase" id="RU000644"/>
    </source>
</evidence>
<comment type="subcellular location">
    <subcellularLocation>
        <location evidence="1 9 11">Cytoplasm</location>
    </subcellularLocation>
</comment>
<evidence type="ECO:0000256" key="5">
    <source>
        <dbReference type="ARBA" id="ARBA00022540"/>
    </source>
</evidence>
<dbReference type="RefSeq" id="WP_116632118.1">
    <property type="nucleotide sequence ID" value="NZ_QENU01000010.1"/>
</dbReference>
<dbReference type="Pfam" id="PF22042">
    <property type="entry name" value="EF-G_D2"/>
    <property type="match status" value="1"/>
</dbReference>
<feature type="compositionally biased region" description="Basic and acidic residues" evidence="12">
    <location>
        <begin position="211"/>
        <end position="234"/>
    </location>
</feature>
<name>A0A2U0SNS7_9PAST</name>
<proteinExistence type="inferred from homology"/>
<dbReference type="InterPro" id="IPR006847">
    <property type="entry name" value="IF2_N"/>
</dbReference>
<feature type="binding site" evidence="9">
    <location>
        <begin position="450"/>
        <end position="453"/>
    </location>
    <ligand>
        <name>GTP</name>
        <dbReference type="ChEBI" id="CHEBI:37565"/>
    </ligand>
</feature>
<dbReference type="Pfam" id="PF00009">
    <property type="entry name" value="GTP_EFTU"/>
    <property type="match status" value="1"/>
</dbReference>
<dbReference type="Gene3D" id="3.40.50.300">
    <property type="entry name" value="P-loop containing nucleotide triphosphate hydrolases"/>
    <property type="match status" value="1"/>
</dbReference>
<dbReference type="FunFam" id="2.40.30.10:FF:000007">
    <property type="entry name" value="Translation initiation factor IF-2"/>
    <property type="match status" value="1"/>
</dbReference>
<dbReference type="Gene3D" id="3.40.50.10050">
    <property type="entry name" value="Translation initiation factor IF- 2, domain 3"/>
    <property type="match status" value="1"/>
</dbReference>
<sequence>MTDKEKNAENAPKKLSLKRREKTTVSATTASGKAKAVQVEVRKSRKIDTAAARKAAEEAKLKAQQEAETAKKAAQEKAAKEQAEKAAKAAAKTQAEKDAKAKTATAKQEKSAVEKTVDSEKEKRKAEEAELRRKAEELALQKAEEQARRAAEEARRYAEREESGEVTETTEDYSDYNLTSSYAREAEDEANRRREANSRTGKNKVAKAKKGGRDDNGSKDERSADRRNQKDLKGKGKFGKKGGSSLQQAFTKPVQVNKADVVIGETITVAELANKMAVKATEIIKTMMKMGEMVTINQVIDQETAQLVAEEMGHKVILRNENELEDAVMEDRDVNTEKVTRAPVVTIMGHVDHGKTSLLDYIRKAKVAAGEAGGITQHIGAYHVETNDGKMITFLDTPGHAAFTSMRARGAKATDIVVLVVAADDGVMPQTIEAVQHAKAAGVPLVVAVNKIDKPEANPDRVEQELLQYDVIAEKFGGDVQFVYVSAKKGTGVDELLDAILLQSEVLELTAVKDGMAAGVVIESYLDKGRGPVATILVQSGTLKRGDIVLCGFEFGRVRAMRDENGKEINAAGPSIPVEVLGLSGVPAAGDEATVVRDEKKAREVALFRQGKFREVKLARQQKAKLENMFSNMSAGDVAELNVIVKADVQGSVEAICQALVELSTEEVKVNVVGSGVGGITETDATLAAASNAIMVGFNVRADASARRVIENEHIDLRYYSIIYELLNEIKAAMSGMLQPEFKQEIIGLAEVRDVFRHPKFGAIAGCMVTEGVVKRNNPIRVLRDNVVIFEGELESLRRFKDDVAEVRNGMECGIGVKNYNDVKVGDQIEVFEVVEVKRSI</sequence>
<dbReference type="InterPro" id="IPR027417">
    <property type="entry name" value="P-loop_NTPase"/>
</dbReference>
<comment type="similarity">
    <text evidence="2 9 10">Belongs to the TRAFAC class translation factor GTPase superfamily. Classic translation factor GTPase family. IF-2 subfamily.</text>
</comment>
<evidence type="ECO:0000256" key="12">
    <source>
        <dbReference type="SAM" id="MobiDB-lite"/>
    </source>
</evidence>
<dbReference type="FunFam" id="3.40.50.10050:FF:000001">
    <property type="entry name" value="Translation initiation factor IF-2"/>
    <property type="match status" value="1"/>
</dbReference>
<dbReference type="GO" id="GO:0003924">
    <property type="term" value="F:GTPase activity"/>
    <property type="evidence" value="ECO:0007669"/>
    <property type="project" value="UniProtKB-UniRule"/>
</dbReference>
<evidence type="ECO:0000256" key="1">
    <source>
        <dbReference type="ARBA" id="ARBA00004496"/>
    </source>
</evidence>
<evidence type="ECO:0000256" key="3">
    <source>
        <dbReference type="ARBA" id="ARBA00020675"/>
    </source>
</evidence>
<dbReference type="Pfam" id="PF04760">
    <property type="entry name" value="IF2_N"/>
    <property type="match status" value="1"/>
</dbReference>
<dbReference type="Pfam" id="PF08364">
    <property type="entry name" value="IF2_assoc"/>
    <property type="match status" value="1"/>
</dbReference>